<feature type="compositionally biased region" description="Basic and acidic residues" evidence="1">
    <location>
        <begin position="82"/>
        <end position="98"/>
    </location>
</feature>
<evidence type="ECO:0000313" key="3">
    <source>
        <dbReference type="WBParaSite" id="MBELARI_LOCUS15272"/>
    </source>
</evidence>
<name>A0AAF3J4A4_9BILA</name>
<feature type="region of interest" description="Disordered" evidence="1">
    <location>
        <begin position="1"/>
        <end position="60"/>
    </location>
</feature>
<dbReference type="WBParaSite" id="MBELARI_LOCUS15272">
    <property type="protein sequence ID" value="MBELARI_LOCUS15272"/>
    <property type="gene ID" value="MBELARI_LOCUS15272"/>
</dbReference>
<dbReference type="AlphaFoldDB" id="A0AAF3J4A4"/>
<feature type="region of interest" description="Disordered" evidence="1">
    <location>
        <begin position="82"/>
        <end position="116"/>
    </location>
</feature>
<accession>A0AAF3J4A4</accession>
<feature type="compositionally biased region" description="Basic and acidic residues" evidence="1">
    <location>
        <begin position="35"/>
        <end position="60"/>
    </location>
</feature>
<reference evidence="3" key="1">
    <citation type="submission" date="2024-02" db="UniProtKB">
        <authorList>
            <consortium name="WormBaseParasite"/>
        </authorList>
    </citation>
    <scope>IDENTIFICATION</scope>
</reference>
<evidence type="ECO:0000313" key="2">
    <source>
        <dbReference type="Proteomes" id="UP000887575"/>
    </source>
</evidence>
<protein>
    <submittedName>
        <fullName evidence="3">Uncharacterized protein</fullName>
    </submittedName>
</protein>
<dbReference type="Proteomes" id="UP000887575">
    <property type="component" value="Unassembled WGS sequence"/>
</dbReference>
<feature type="compositionally biased region" description="Basic and acidic residues" evidence="1">
    <location>
        <begin position="1"/>
        <end position="22"/>
    </location>
</feature>
<organism evidence="2 3">
    <name type="scientific">Mesorhabditis belari</name>
    <dbReference type="NCBI Taxonomy" id="2138241"/>
    <lineage>
        <taxon>Eukaryota</taxon>
        <taxon>Metazoa</taxon>
        <taxon>Ecdysozoa</taxon>
        <taxon>Nematoda</taxon>
        <taxon>Chromadorea</taxon>
        <taxon>Rhabditida</taxon>
        <taxon>Rhabditina</taxon>
        <taxon>Rhabditomorpha</taxon>
        <taxon>Rhabditoidea</taxon>
        <taxon>Rhabditidae</taxon>
        <taxon>Mesorhabditinae</taxon>
        <taxon>Mesorhabditis</taxon>
    </lineage>
</organism>
<sequence>MSSHEGGDHQHTGDCHHEDKGKKTGIVLAPGVRADQAKHAEGHEGHDHSHEGDCHEHDTKTHIRKGLAANPDNHFNQKCAAEEAEHGHHEHCDQEHAKAHTHARQGHAANPDNHQH</sequence>
<proteinExistence type="predicted"/>
<evidence type="ECO:0000256" key="1">
    <source>
        <dbReference type="SAM" id="MobiDB-lite"/>
    </source>
</evidence>
<keyword evidence="2" id="KW-1185">Reference proteome</keyword>